<organism evidence="2 3">
    <name type="scientific">Aeromicrobium halocynthiae</name>
    <dbReference type="NCBI Taxonomy" id="560557"/>
    <lineage>
        <taxon>Bacteria</taxon>
        <taxon>Bacillati</taxon>
        <taxon>Actinomycetota</taxon>
        <taxon>Actinomycetes</taxon>
        <taxon>Propionibacteriales</taxon>
        <taxon>Nocardioidaceae</taxon>
        <taxon>Aeromicrobium</taxon>
    </lineage>
</organism>
<dbReference type="PANTHER" id="PTHR33993">
    <property type="entry name" value="GLYOXALASE-RELATED"/>
    <property type="match status" value="1"/>
</dbReference>
<keyword evidence="3" id="KW-1185">Reference proteome</keyword>
<dbReference type="Gene3D" id="3.10.180.10">
    <property type="entry name" value="2,3-Dihydroxybiphenyl 1,2-Dioxygenase, domain 1"/>
    <property type="match status" value="1"/>
</dbReference>
<dbReference type="Pfam" id="PF22677">
    <property type="entry name" value="Ble-like_N"/>
    <property type="match status" value="1"/>
</dbReference>
<dbReference type="SUPFAM" id="SSF54593">
    <property type="entry name" value="Glyoxalase/Bleomycin resistance protein/Dihydroxybiphenyl dioxygenase"/>
    <property type="match status" value="1"/>
</dbReference>
<dbReference type="InterPro" id="IPR037523">
    <property type="entry name" value="VOC_core"/>
</dbReference>
<dbReference type="PROSITE" id="PS51819">
    <property type="entry name" value="VOC"/>
    <property type="match status" value="1"/>
</dbReference>
<dbReference type="InterPro" id="IPR052164">
    <property type="entry name" value="Anthracycline_SecMetBiosynth"/>
</dbReference>
<accession>A0ABN2W2R7</accession>
<dbReference type="EMBL" id="BAAAPY010000006">
    <property type="protein sequence ID" value="GAA2079526.1"/>
    <property type="molecule type" value="Genomic_DNA"/>
</dbReference>
<feature type="domain" description="VOC" evidence="1">
    <location>
        <begin position="17"/>
        <end position="128"/>
    </location>
</feature>
<dbReference type="CDD" id="cd07247">
    <property type="entry name" value="SgaA_N_like"/>
    <property type="match status" value="1"/>
</dbReference>
<name>A0ABN2W2R7_9ACTN</name>
<proteinExistence type="predicted"/>
<dbReference type="Proteomes" id="UP001501480">
    <property type="component" value="Unassembled WGS sequence"/>
</dbReference>
<evidence type="ECO:0000313" key="3">
    <source>
        <dbReference type="Proteomes" id="UP001501480"/>
    </source>
</evidence>
<reference evidence="2 3" key="1">
    <citation type="journal article" date="2019" name="Int. J. Syst. Evol. Microbiol.">
        <title>The Global Catalogue of Microorganisms (GCM) 10K type strain sequencing project: providing services to taxonomists for standard genome sequencing and annotation.</title>
        <authorList>
            <consortium name="The Broad Institute Genomics Platform"/>
            <consortium name="The Broad Institute Genome Sequencing Center for Infectious Disease"/>
            <person name="Wu L."/>
            <person name="Ma J."/>
        </authorList>
    </citation>
    <scope>NUCLEOTIDE SEQUENCE [LARGE SCALE GENOMIC DNA]</scope>
    <source>
        <strain evidence="2 3">JCM 15749</strain>
    </source>
</reference>
<protein>
    <submittedName>
        <fullName evidence="2">VOC family protein</fullName>
    </submittedName>
</protein>
<dbReference type="InterPro" id="IPR053863">
    <property type="entry name" value="Glyoxy/Ble-like_N"/>
</dbReference>
<comment type="caution">
    <text evidence="2">The sequence shown here is derived from an EMBL/GenBank/DDBJ whole genome shotgun (WGS) entry which is preliminary data.</text>
</comment>
<dbReference type="InterPro" id="IPR029068">
    <property type="entry name" value="Glyas_Bleomycin-R_OHBP_Dase"/>
</dbReference>
<evidence type="ECO:0000259" key="1">
    <source>
        <dbReference type="PROSITE" id="PS51819"/>
    </source>
</evidence>
<gene>
    <name evidence="2" type="ORF">GCM10009821_19640</name>
</gene>
<sequence length="138" mass="14548">MSLSDAARRGTTMAHGDITHLEIPVSDLAAGTRFYGSVFGWRIEEAPGFEGYPMWQAPNGISGGALTSREDGFAQPRSVVEVDSIDDTLAVVESHGGRVVAAKAPISETSSWALVADPDGNVLGLYEESPEDRDASAP</sequence>
<evidence type="ECO:0000313" key="2">
    <source>
        <dbReference type="EMBL" id="GAA2079526.1"/>
    </source>
</evidence>